<organism evidence="3 4">
    <name type="scientific">Penicillium italicum</name>
    <name type="common">Blue mold</name>
    <dbReference type="NCBI Taxonomy" id="40296"/>
    <lineage>
        <taxon>Eukaryota</taxon>
        <taxon>Fungi</taxon>
        <taxon>Dikarya</taxon>
        <taxon>Ascomycota</taxon>
        <taxon>Pezizomycotina</taxon>
        <taxon>Eurotiomycetes</taxon>
        <taxon>Eurotiomycetidae</taxon>
        <taxon>Eurotiales</taxon>
        <taxon>Aspergillaceae</taxon>
        <taxon>Penicillium</taxon>
    </lineage>
</organism>
<dbReference type="Pfam" id="PF00561">
    <property type="entry name" value="Abhydrolase_1"/>
    <property type="match status" value="1"/>
</dbReference>
<dbReference type="GO" id="GO:0072330">
    <property type="term" value="P:monocarboxylic acid biosynthetic process"/>
    <property type="evidence" value="ECO:0007669"/>
    <property type="project" value="UniProtKB-ARBA"/>
</dbReference>
<dbReference type="GO" id="GO:0017000">
    <property type="term" value="P:antibiotic biosynthetic process"/>
    <property type="evidence" value="ECO:0007669"/>
    <property type="project" value="UniProtKB-ARBA"/>
</dbReference>
<reference evidence="3 4" key="1">
    <citation type="journal article" date="2015" name="Mol. Plant Microbe Interact.">
        <title>Genome, transcriptome, and functional analyses of Penicillium expansum provide new insights into secondary metabolism and pathogenicity.</title>
        <authorList>
            <person name="Ballester A.R."/>
            <person name="Marcet-Houben M."/>
            <person name="Levin E."/>
            <person name="Sela N."/>
            <person name="Selma-Lazaro C."/>
            <person name="Carmona L."/>
            <person name="Wisniewski M."/>
            <person name="Droby S."/>
            <person name="Gonzalez-Candelas L."/>
            <person name="Gabaldon T."/>
        </authorList>
    </citation>
    <scope>NUCLEOTIDE SEQUENCE [LARGE SCALE GENOMIC DNA]</scope>
    <source>
        <strain evidence="3 4">PHI-1</strain>
    </source>
</reference>
<accession>A0A0A2KNY9</accession>
<dbReference type="STRING" id="40296.A0A0A2KNY9"/>
<name>A0A0A2KNY9_PENIT</name>
<dbReference type="Proteomes" id="UP000030104">
    <property type="component" value="Unassembled WGS sequence"/>
</dbReference>
<dbReference type="InterPro" id="IPR029058">
    <property type="entry name" value="AB_hydrolase_fold"/>
</dbReference>
<evidence type="ECO:0000259" key="2">
    <source>
        <dbReference type="Pfam" id="PF00561"/>
    </source>
</evidence>
<dbReference type="OMA" id="DCVRAQH"/>
<dbReference type="InterPro" id="IPR008220">
    <property type="entry name" value="HAT_MetX-like"/>
</dbReference>
<comment type="caution">
    <text evidence="3">The sequence shown here is derived from an EMBL/GenBank/DDBJ whole genome shotgun (WGS) entry which is preliminary data.</text>
</comment>
<dbReference type="GO" id="GO:0016747">
    <property type="term" value="F:acyltransferase activity, transferring groups other than amino-acyl groups"/>
    <property type="evidence" value="ECO:0007669"/>
    <property type="project" value="InterPro"/>
</dbReference>
<protein>
    <recommendedName>
        <fullName evidence="2">AB hydrolase-1 domain-containing protein</fullName>
    </recommendedName>
</protein>
<evidence type="ECO:0000313" key="3">
    <source>
        <dbReference type="EMBL" id="KGO69562.1"/>
    </source>
</evidence>
<dbReference type="PANTHER" id="PTHR32268:SF15">
    <property type="entry name" value="HOMOSERINE ACETYLTRANSFERASE FAMILY PROTEIN (AFU_ORTHOLOGUE AFUA_1G15350)"/>
    <property type="match status" value="1"/>
</dbReference>
<dbReference type="PANTHER" id="PTHR32268">
    <property type="entry name" value="HOMOSERINE O-ACETYLTRANSFERASE"/>
    <property type="match status" value="1"/>
</dbReference>
<dbReference type="InterPro" id="IPR000073">
    <property type="entry name" value="AB_hydrolase_1"/>
</dbReference>
<comment type="similarity">
    <text evidence="1">Belongs to the AB hydrolase superfamily. MetX family.</text>
</comment>
<dbReference type="Gene3D" id="3.40.50.1820">
    <property type="entry name" value="alpha/beta hydrolase"/>
    <property type="match status" value="1"/>
</dbReference>
<sequence length="329" mass="36654">MSGATPQHYQINDFTFEDGTGPTSIQLAFLDINPTADKVALVVTCFRGRLLSTLTFSHGALKNHRVIVVALFGNGESSSPSNMANFPASVNYQDCVRAQHQLVNSHLNIQAIDVVVGFSMGGQCSYYWTLMYPEFVQNAVIICSSARTSRHKYQFLEGPKAALEYAADYRKGDSTSSSSRSLGGLRAFGKAYSAWLTSPEWFEKEMYKSLGYETLSDWDKDVAGTNYHHWHPDDLLAKVGMWQRGDVTLILGDSSLQEALSRIEARVLVMPCSTDQYFRWEASEKEARVIPRSTFKVIPSAWGHLAGLGCNAADKEFMDQAIAEFLREQ</sequence>
<feature type="domain" description="AB hydrolase-1" evidence="2">
    <location>
        <begin position="63"/>
        <end position="306"/>
    </location>
</feature>
<dbReference type="AlphaFoldDB" id="A0A0A2KNY9"/>
<dbReference type="EMBL" id="JQGA01001135">
    <property type="protein sequence ID" value="KGO69562.1"/>
    <property type="molecule type" value="Genomic_DNA"/>
</dbReference>
<evidence type="ECO:0000313" key="4">
    <source>
        <dbReference type="Proteomes" id="UP000030104"/>
    </source>
</evidence>
<dbReference type="HOGENOM" id="CLU_028760_2_0_1"/>
<dbReference type="SUPFAM" id="SSF53474">
    <property type="entry name" value="alpha/beta-Hydrolases"/>
    <property type="match status" value="1"/>
</dbReference>
<evidence type="ECO:0000256" key="1">
    <source>
        <dbReference type="ARBA" id="ARBA00006886"/>
    </source>
</evidence>
<dbReference type="PhylomeDB" id="A0A0A2KNY9"/>
<keyword evidence="4" id="KW-1185">Reference proteome</keyword>
<gene>
    <name evidence="3" type="ORF">PITC_000570</name>
</gene>
<proteinExistence type="inferred from homology"/>
<dbReference type="OrthoDB" id="9972683at2759"/>